<dbReference type="EMBL" id="JAWPEI010000001">
    <property type="protein sequence ID" value="KAK4738166.1"/>
    <property type="molecule type" value="Genomic_DNA"/>
</dbReference>
<dbReference type="CDD" id="cd06222">
    <property type="entry name" value="RNase_H_like"/>
    <property type="match status" value="1"/>
</dbReference>
<protein>
    <recommendedName>
        <fullName evidence="1">RNase H type-1 domain-containing protein</fullName>
    </recommendedName>
</protein>
<evidence type="ECO:0000259" key="1">
    <source>
        <dbReference type="Pfam" id="PF13456"/>
    </source>
</evidence>
<reference evidence="2 3" key="1">
    <citation type="submission" date="2023-10" db="EMBL/GenBank/DDBJ databases">
        <title>Genome-Wide Identification Analysis in wild type Solanum Pinnatisectum Reveals Some Genes Defensing Phytophthora Infestans.</title>
        <authorList>
            <person name="Sun C."/>
        </authorList>
    </citation>
    <scope>NUCLEOTIDE SEQUENCE [LARGE SCALE GENOMIC DNA]</scope>
    <source>
        <strain evidence="2">LQN</strain>
        <tissue evidence="2">Leaf</tissue>
    </source>
</reference>
<feature type="domain" description="RNase H type-1" evidence="1">
    <location>
        <begin position="17"/>
        <end position="133"/>
    </location>
</feature>
<sequence>MIVVQWHRPSVSFIKLNIDGSFDPNTNNGGTGGVMRNHIGDWITGFTCKVRAKNAHHTESLALLHVLNLAKSKNMKCLMVETDSQVLLNSLNSNNSLLSHIYSDCRSLLLQMESQPLKHVPREDNRVADILAVHGRKSMDPGLDRNQPYIFYTSPSFVTKELDRDSMGTVTYRPVPLLYD</sequence>
<dbReference type="Gene3D" id="3.30.420.10">
    <property type="entry name" value="Ribonuclease H-like superfamily/Ribonuclease H"/>
    <property type="match status" value="1"/>
</dbReference>
<dbReference type="InterPro" id="IPR012337">
    <property type="entry name" value="RNaseH-like_sf"/>
</dbReference>
<name>A0AAV9MK66_9SOLN</name>
<accession>A0AAV9MK66</accession>
<dbReference type="InterPro" id="IPR036397">
    <property type="entry name" value="RNaseH_sf"/>
</dbReference>
<dbReference type="Pfam" id="PF13456">
    <property type="entry name" value="RVT_3"/>
    <property type="match status" value="1"/>
</dbReference>
<evidence type="ECO:0000313" key="3">
    <source>
        <dbReference type="Proteomes" id="UP001311915"/>
    </source>
</evidence>
<keyword evidence="3" id="KW-1185">Reference proteome</keyword>
<proteinExistence type="predicted"/>
<dbReference type="InterPro" id="IPR002156">
    <property type="entry name" value="RNaseH_domain"/>
</dbReference>
<dbReference type="AlphaFoldDB" id="A0AAV9MK66"/>
<dbReference type="Proteomes" id="UP001311915">
    <property type="component" value="Unassembled WGS sequence"/>
</dbReference>
<dbReference type="InterPro" id="IPR044730">
    <property type="entry name" value="RNase_H-like_dom_plant"/>
</dbReference>
<comment type="caution">
    <text evidence="2">The sequence shown here is derived from an EMBL/GenBank/DDBJ whole genome shotgun (WGS) entry which is preliminary data.</text>
</comment>
<dbReference type="PANTHER" id="PTHR47723">
    <property type="entry name" value="OS05G0353850 PROTEIN"/>
    <property type="match status" value="1"/>
</dbReference>
<dbReference type="InterPro" id="IPR053151">
    <property type="entry name" value="RNase_H-like"/>
</dbReference>
<organism evidence="2 3">
    <name type="scientific">Solanum pinnatisectum</name>
    <name type="common">tansyleaf nightshade</name>
    <dbReference type="NCBI Taxonomy" id="50273"/>
    <lineage>
        <taxon>Eukaryota</taxon>
        <taxon>Viridiplantae</taxon>
        <taxon>Streptophyta</taxon>
        <taxon>Embryophyta</taxon>
        <taxon>Tracheophyta</taxon>
        <taxon>Spermatophyta</taxon>
        <taxon>Magnoliopsida</taxon>
        <taxon>eudicotyledons</taxon>
        <taxon>Gunneridae</taxon>
        <taxon>Pentapetalae</taxon>
        <taxon>asterids</taxon>
        <taxon>lamiids</taxon>
        <taxon>Solanales</taxon>
        <taxon>Solanaceae</taxon>
        <taxon>Solanoideae</taxon>
        <taxon>Solaneae</taxon>
        <taxon>Solanum</taxon>
    </lineage>
</organism>
<dbReference type="GO" id="GO:0004523">
    <property type="term" value="F:RNA-DNA hybrid ribonuclease activity"/>
    <property type="evidence" value="ECO:0007669"/>
    <property type="project" value="InterPro"/>
</dbReference>
<dbReference type="SUPFAM" id="SSF53098">
    <property type="entry name" value="Ribonuclease H-like"/>
    <property type="match status" value="1"/>
</dbReference>
<dbReference type="PANTHER" id="PTHR47723:SF23">
    <property type="entry name" value="REVERSE TRANSCRIPTASE-LIKE PROTEIN"/>
    <property type="match status" value="1"/>
</dbReference>
<evidence type="ECO:0000313" key="2">
    <source>
        <dbReference type="EMBL" id="KAK4738166.1"/>
    </source>
</evidence>
<gene>
    <name evidence="2" type="ORF">R3W88_001863</name>
</gene>
<dbReference type="GO" id="GO:0003676">
    <property type="term" value="F:nucleic acid binding"/>
    <property type="evidence" value="ECO:0007669"/>
    <property type="project" value="InterPro"/>
</dbReference>